<dbReference type="Gene3D" id="3.40.630.30">
    <property type="match status" value="1"/>
</dbReference>
<dbReference type="SUPFAM" id="SSF55729">
    <property type="entry name" value="Acyl-CoA N-acyltransferases (Nat)"/>
    <property type="match status" value="1"/>
</dbReference>
<dbReference type="InterPro" id="IPR016181">
    <property type="entry name" value="Acyl_CoA_acyltransferase"/>
</dbReference>
<gene>
    <name evidence="6" type="ORF">UFOPK2958_00383</name>
</gene>
<protein>
    <submittedName>
        <fullName evidence="6">Unannotated protein</fullName>
    </submittedName>
</protein>
<reference evidence="6" key="1">
    <citation type="submission" date="2020-05" db="EMBL/GenBank/DDBJ databases">
        <authorList>
            <person name="Chiriac C."/>
            <person name="Salcher M."/>
            <person name="Ghai R."/>
            <person name="Kavagutti S V."/>
        </authorList>
    </citation>
    <scope>NUCLEOTIDE SEQUENCE</scope>
</reference>
<keyword evidence="2" id="KW-0808">Transferase</keyword>
<evidence type="ECO:0000259" key="5">
    <source>
        <dbReference type="PROSITE" id="PS51186"/>
    </source>
</evidence>
<dbReference type="GO" id="GO:0008080">
    <property type="term" value="F:N-acetyltransferase activity"/>
    <property type="evidence" value="ECO:0007669"/>
    <property type="project" value="TreeGrafter"/>
</dbReference>
<feature type="coiled-coil region" evidence="4">
    <location>
        <begin position="14"/>
        <end position="41"/>
    </location>
</feature>
<evidence type="ECO:0000256" key="2">
    <source>
        <dbReference type="ARBA" id="ARBA00022679"/>
    </source>
</evidence>
<evidence type="ECO:0000313" key="6">
    <source>
        <dbReference type="EMBL" id="CAB4778770.1"/>
    </source>
</evidence>
<keyword evidence="3" id="KW-0012">Acyltransferase</keyword>
<dbReference type="FunFam" id="3.40.630.30:FF:000064">
    <property type="entry name" value="GNAT family acetyltransferase"/>
    <property type="match status" value="1"/>
</dbReference>
<dbReference type="PANTHER" id="PTHR10545">
    <property type="entry name" value="DIAMINE N-ACETYLTRANSFERASE"/>
    <property type="match status" value="1"/>
</dbReference>
<name>A0A6J6W312_9ZZZZ</name>
<comment type="similarity">
    <text evidence="1">Belongs to the acetyltransferase family.</text>
</comment>
<keyword evidence="4" id="KW-0175">Coiled coil</keyword>
<dbReference type="InterPro" id="IPR051016">
    <property type="entry name" value="Diverse_Substrate_AcTransf"/>
</dbReference>
<evidence type="ECO:0000256" key="3">
    <source>
        <dbReference type="ARBA" id="ARBA00023315"/>
    </source>
</evidence>
<feature type="domain" description="N-acetyltransferase" evidence="5">
    <location>
        <begin position="1"/>
        <end position="156"/>
    </location>
</feature>
<organism evidence="6">
    <name type="scientific">freshwater metagenome</name>
    <dbReference type="NCBI Taxonomy" id="449393"/>
    <lineage>
        <taxon>unclassified sequences</taxon>
        <taxon>metagenomes</taxon>
        <taxon>ecological metagenomes</taxon>
    </lineage>
</organism>
<dbReference type="PROSITE" id="PS51186">
    <property type="entry name" value="GNAT"/>
    <property type="match status" value="1"/>
</dbReference>
<evidence type="ECO:0000256" key="1">
    <source>
        <dbReference type="ARBA" id="ARBA00008694"/>
    </source>
</evidence>
<dbReference type="CDD" id="cd04301">
    <property type="entry name" value="NAT_SF"/>
    <property type="match status" value="1"/>
</dbReference>
<sequence>MNIRRATIADCDAILALIRDLAEYERELDAVEATVESLAVTLFGSQPTAYCDLVEVDGEVVGMAIWFLNFSTWQAKYGIYLEDLFVRPAHRGQGFGHSLLKHLAQTCVENGYGRFQWSVLDWNQPAIDFYTQLGAVAMDEWTVYRVSDDALIQLANS</sequence>
<dbReference type="EMBL" id="CAFAAB010000027">
    <property type="protein sequence ID" value="CAB4778770.1"/>
    <property type="molecule type" value="Genomic_DNA"/>
</dbReference>
<dbReference type="PANTHER" id="PTHR10545:SF29">
    <property type="entry name" value="GH14572P-RELATED"/>
    <property type="match status" value="1"/>
</dbReference>
<proteinExistence type="inferred from homology"/>
<dbReference type="AlphaFoldDB" id="A0A6J6W312"/>
<evidence type="ECO:0000256" key="4">
    <source>
        <dbReference type="SAM" id="Coils"/>
    </source>
</evidence>
<dbReference type="Pfam" id="PF00583">
    <property type="entry name" value="Acetyltransf_1"/>
    <property type="match status" value="1"/>
</dbReference>
<dbReference type="InterPro" id="IPR000182">
    <property type="entry name" value="GNAT_dom"/>
</dbReference>
<accession>A0A6J6W312</accession>